<dbReference type="InterPro" id="IPR036291">
    <property type="entry name" value="NAD(P)-bd_dom_sf"/>
</dbReference>
<accession>A0A1G9MD69</accession>
<dbReference type="RefSeq" id="WP_342721009.1">
    <property type="nucleotide sequence ID" value="NZ_FNHF01000001.1"/>
</dbReference>
<comment type="similarity">
    <text evidence="1">Belongs to the short-chain dehydrogenases/reductases (SDR) family.</text>
</comment>
<dbReference type="CDD" id="cd05233">
    <property type="entry name" value="SDR_c"/>
    <property type="match status" value="1"/>
</dbReference>
<evidence type="ECO:0000256" key="1">
    <source>
        <dbReference type="ARBA" id="ARBA00006484"/>
    </source>
</evidence>
<dbReference type="SUPFAM" id="SSF51735">
    <property type="entry name" value="NAD(P)-binding Rossmann-fold domains"/>
    <property type="match status" value="1"/>
</dbReference>
<organism evidence="2 3">
    <name type="scientific">Sediminibacillus halophilus</name>
    <dbReference type="NCBI Taxonomy" id="482461"/>
    <lineage>
        <taxon>Bacteria</taxon>
        <taxon>Bacillati</taxon>
        <taxon>Bacillota</taxon>
        <taxon>Bacilli</taxon>
        <taxon>Bacillales</taxon>
        <taxon>Bacillaceae</taxon>
        <taxon>Sediminibacillus</taxon>
    </lineage>
</organism>
<gene>
    <name evidence="2" type="ORF">SAMN05216244_0542</name>
</gene>
<evidence type="ECO:0000313" key="3">
    <source>
        <dbReference type="Proteomes" id="UP000182347"/>
    </source>
</evidence>
<dbReference type="Gene3D" id="3.40.50.720">
    <property type="entry name" value="NAD(P)-binding Rossmann-like Domain"/>
    <property type="match status" value="1"/>
</dbReference>
<name>A0A1G9MD69_9BACI</name>
<sequence length="260" mass="28233">MKTVYPSVKSFLNKVKREESVNMKGNCLIIGASGDIGRAIALRVVEEGYQVILHYNGNKQAVDELTSSLPDESVLAVLHGDLRTDEGITMFLQRLDLPVDALVFASGTSHIGLFQDTEEALMDVMLTMQVKALWMISRHVIPSMIEKRAGHIVVVSSIWGDIGASCEVVYSSVKGAQNSFVKSLGKELAASGINVNGISPGFIETRMNEHFSLEDRQSIVSEIPASRAGNPQDVAHAAAFLLDSRSSYIQGEIIKVTGAW</sequence>
<dbReference type="PRINTS" id="PR00081">
    <property type="entry name" value="GDHRDH"/>
</dbReference>
<dbReference type="NCBIfam" id="NF047420">
    <property type="entry name" value="EF_P_mod_YmfI"/>
    <property type="match status" value="1"/>
</dbReference>
<dbReference type="Pfam" id="PF13561">
    <property type="entry name" value="adh_short_C2"/>
    <property type="match status" value="1"/>
</dbReference>
<dbReference type="InterPro" id="IPR002347">
    <property type="entry name" value="SDR_fam"/>
</dbReference>
<dbReference type="InterPro" id="IPR050259">
    <property type="entry name" value="SDR"/>
</dbReference>
<protein>
    <submittedName>
        <fullName evidence="2">3-oxoacyl-[acyl-carrier protein] reductase</fullName>
    </submittedName>
</protein>
<dbReference type="STRING" id="482461.SAMN05216244_0542"/>
<evidence type="ECO:0000313" key="2">
    <source>
        <dbReference type="EMBL" id="SDL72206.1"/>
    </source>
</evidence>
<dbReference type="AlphaFoldDB" id="A0A1G9MD69"/>
<dbReference type="EMBL" id="FNHF01000001">
    <property type="protein sequence ID" value="SDL72206.1"/>
    <property type="molecule type" value="Genomic_DNA"/>
</dbReference>
<dbReference type="Proteomes" id="UP000182347">
    <property type="component" value="Unassembled WGS sequence"/>
</dbReference>
<reference evidence="3" key="1">
    <citation type="submission" date="2016-10" db="EMBL/GenBank/DDBJ databases">
        <authorList>
            <person name="Varghese N."/>
            <person name="Submissions S."/>
        </authorList>
    </citation>
    <scope>NUCLEOTIDE SEQUENCE [LARGE SCALE GENOMIC DNA]</scope>
    <source>
        <strain evidence="3">CGMCC 1.6199</strain>
    </source>
</reference>
<dbReference type="PANTHER" id="PTHR42879">
    <property type="entry name" value="3-OXOACYL-(ACYL-CARRIER-PROTEIN) REDUCTASE"/>
    <property type="match status" value="1"/>
</dbReference>
<proteinExistence type="inferred from homology"/>
<dbReference type="PANTHER" id="PTHR42879:SF2">
    <property type="entry name" value="3-OXOACYL-[ACYL-CARRIER-PROTEIN] REDUCTASE FABG"/>
    <property type="match status" value="1"/>
</dbReference>
<keyword evidence="3" id="KW-1185">Reference proteome</keyword>